<dbReference type="InterPro" id="IPR036388">
    <property type="entry name" value="WH-like_DNA-bd_sf"/>
</dbReference>
<accession>A0A0L8VCQ4</accession>
<dbReference type="Pfam" id="PF10771">
    <property type="entry name" value="DUF2582"/>
    <property type="match status" value="1"/>
</dbReference>
<evidence type="ECO:0008006" key="3">
    <source>
        <dbReference type="Google" id="ProtNLM"/>
    </source>
</evidence>
<dbReference type="EMBL" id="LGIA01000040">
    <property type="protein sequence ID" value="KOH46226.1"/>
    <property type="molecule type" value="Genomic_DNA"/>
</dbReference>
<name>A0A0L8VCQ4_9BACT</name>
<dbReference type="STRING" id="1409788.NC99_09540"/>
<reference evidence="2" key="1">
    <citation type="submission" date="2015-07" db="EMBL/GenBank/DDBJ databases">
        <title>Genome sequencing of Sunxiuqinia dokdonensis strain SK.</title>
        <authorList>
            <person name="Ahn S."/>
            <person name="Kim B.-C."/>
        </authorList>
    </citation>
    <scope>NUCLEOTIDE SEQUENCE [LARGE SCALE GENOMIC DNA]</scope>
    <source>
        <strain evidence="2">SK</strain>
    </source>
</reference>
<dbReference type="Proteomes" id="UP000036958">
    <property type="component" value="Unassembled WGS sequence"/>
</dbReference>
<dbReference type="RefSeq" id="WP_053180220.1">
    <property type="nucleotide sequence ID" value="NZ_LGIA01000040.1"/>
</dbReference>
<dbReference type="Gene3D" id="1.10.10.10">
    <property type="entry name" value="Winged helix-like DNA-binding domain superfamily/Winged helix DNA-binding domain"/>
    <property type="match status" value="1"/>
</dbReference>
<proteinExistence type="predicted"/>
<dbReference type="AlphaFoldDB" id="A0A0L8VCQ4"/>
<evidence type="ECO:0000313" key="1">
    <source>
        <dbReference type="EMBL" id="KOH46226.1"/>
    </source>
</evidence>
<keyword evidence="2" id="KW-1185">Reference proteome</keyword>
<evidence type="ECO:0000313" key="2">
    <source>
        <dbReference type="Proteomes" id="UP000036958"/>
    </source>
</evidence>
<sequence length="67" mass="7675">MIKADIGNNAGRIWQYLDEKGESTLADIKKDLLLKGSEARMALGWLARENKIFLYGDEDNWSVILLY</sequence>
<dbReference type="OrthoDB" id="5570695at2"/>
<organism evidence="1 2">
    <name type="scientific">Sunxiuqinia dokdonensis</name>
    <dbReference type="NCBI Taxonomy" id="1409788"/>
    <lineage>
        <taxon>Bacteria</taxon>
        <taxon>Pseudomonadati</taxon>
        <taxon>Bacteroidota</taxon>
        <taxon>Bacteroidia</taxon>
        <taxon>Marinilabiliales</taxon>
        <taxon>Prolixibacteraceae</taxon>
        <taxon>Sunxiuqinia</taxon>
    </lineage>
</organism>
<comment type="caution">
    <text evidence="1">The sequence shown here is derived from an EMBL/GenBank/DDBJ whole genome shotgun (WGS) entry which is preliminary data.</text>
</comment>
<dbReference type="InterPro" id="IPR019707">
    <property type="entry name" value="DUF2582"/>
</dbReference>
<protein>
    <recommendedName>
        <fullName evidence="3">Winged helix-turn-helix domain-containing protein</fullName>
    </recommendedName>
</protein>
<gene>
    <name evidence="1" type="ORF">NC99_09540</name>
</gene>